<dbReference type="Pfam" id="PF24568">
    <property type="entry name" value="CC_PcsB"/>
    <property type="match status" value="1"/>
</dbReference>
<organism evidence="6 7">
    <name type="scientific">Cohnella cholangitidis</name>
    <dbReference type="NCBI Taxonomy" id="2598458"/>
    <lineage>
        <taxon>Bacteria</taxon>
        <taxon>Bacillati</taxon>
        <taxon>Bacillota</taxon>
        <taxon>Bacilli</taxon>
        <taxon>Bacillales</taxon>
        <taxon>Paenibacillaceae</taxon>
        <taxon>Cohnella</taxon>
    </lineage>
</organism>
<keyword evidence="7" id="KW-1185">Reference proteome</keyword>
<dbReference type="InterPro" id="IPR050570">
    <property type="entry name" value="Cell_wall_metabolism_enzyme"/>
</dbReference>
<name>A0A7G5BSA9_9BACL</name>
<dbReference type="CDD" id="cd12797">
    <property type="entry name" value="M23_peptidase"/>
    <property type="match status" value="1"/>
</dbReference>
<evidence type="ECO:0000313" key="6">
    <source>
        <dbReference type="EMBL" id="QMV39843.1"/>
    </source>
</evidence>
<dbReference type="KEGG" id="cchl:FPL14_00440"/>
<dbReference type="Gene3D" id="6.10.250.3150">
    <property type="match status" value="1"/>
</dbReference>
<feature type="domain" description="M23ase beta-sheet core" evidence="4">
    <location>
        <begin position="290"/>
        <end position="384"/>
    </location>
</feature>
<dbReference type="InterPro" id="IPR057309">
    <property type="entry name" value="PcsB_CC"/>
</dbReference>
<evidence type="ECO:0000256" key="1">
    <source>
        <dbReference type="ARBA" id="ARBA00022729"/>
    </source>
</evidence>
<keyword evidence="2" id="KW-0175">Coiled coil</keyword>
<dbReference type="SUPFAM" id="SSF51261">
    <property type="entry name" value="Duplicated hybrid motif"/>
    <property type="match status" value="1"/>
</dbReference>
<evidence type="ECO:0000259" key="4">
    <source>
        <dbReference type="Pfam" id="PF01551"/>
    </source>
</evidence>
<dbReference type="EMBL" id="CP041969">
    <property type="protein sequence ID" value="QMV39843.1"/>
    <property type="molecule type" value="Genomic_DNA"/>
</dbReference>
<gene>
    <name evidence="6" type="ORF">FPL14_00440</name>
</gene>
<dbReference type="Pfam" id="PF01551">
    <property type="entry name" value="Peptidase_M23"/>
    <property type="match status" value="1"/>
</dbReference>
<proteinExistence type="predicted"/>
<dbReference type="Gene3D" id="2.70.70.10">
    <property type="entry name" value="Glucose Permease (Domain IIA)"/>
    <property type="match status" value="1"/>
</dbReference>
<accession>A0A7G5BSA9</accession>
<dbReference type="PANTHER" id="PTHR21666">
    <property type="entry name" value="PEPTIDASE-RELATED"/>
    <property type="match status" value="1"/>
</dbReference>
<evidence type="ECO:0000313" key="7">
    <source>
        <dbReference type="Proteomes" id="UP000515679"/>
    </source>
</evidence>
<dbReference type="Proteomes" id="UP000515679">
    <property type="component" value="Chromosome"/>
</dbReference>
<feature type="coiled-coil region" evidence="2">
    <location>
        <begin position="23"/>
        <end position="113"/>
    </location>
</feature>
<feature type="chain" id="PRO_5038360996" evidence="3">
    <location>
        <begin position="20"/>
        <end position="389"/>
    </location>
</feature>
<reference evidence="6 7" key="1">
    <citation type="submission" date="2019-07" db="EMBL/GenBank/DDBJ databases">
        <authorList>
            <person name="Kim J.K."/>
            <person name="Cheong H.-M."/>
            <person name="Choi Y."/>
            <person name="Hwang K.J."/>
            <person name="Lee S."/>
            <person name="Choi C."/>
        </authorList>
    </citation>
    <scope>NUCLEOTIDE SEQUENCE [LARGE SCALE GENOMIC DNA]</scope>
    <source>
        <strain evidence="6 7">KS 22</strain>
    </source>
</reference>
<keyword evidence="1 3" id="KW-0732">Signal</keyword>
<dbReference type="AlphaFoldDB" id="A0A7G5BSA9"/>
<dbReference type="PANTHER" id="PTHR21666:SF289">
    <property type="entry name" value="L-ALA--D-GLU ENDOPEPTIDASE"/>
    <property type="match status" value="1"/>
</dbReference>
<dbReference type="RefSeq" id="WP_182301175.1">
    <property type="nucleotide sequence ID" value="NZ_CP041969.1"/>
</dbReference>
<dbReference type="InterPro" id="IPR011055">
    <property type="entry name" value="Dup_hybrid_motif"/>
</dbReference>
<protein>
    <submittedName>
        <fullName evidence="6">Peptidoglycan DD-metalloendopeptidase family protein</fullName>
    </submittedName>
</protein>
<feature type="domain" description="Peptidoglycan hydrolase PcsB coiled-coil" evidence="5">
    <location>
        <begin position="109"/>
        <end position="180"/>
    </location>
</feature>
<feature type="signal peptide" evidence="3">
    <location>
        <begin position="1"/>
        <end position="19"/>
    </location>
</feature>
<evidence type="ECO:0000259" key="5">
    <source>
        <dbReference type="Pfam" id="PF24568"/>
    </source>
</evidence>
<sequence>MRRKLLLLAALLLTSGLVAQPYNGQALSEIDKINQDLKKLQDDMEREQHKQRYATKSIIELTGKKEATKEDIEAILGRIERIQKKLDSTLGDIDKAEERLLATGVQLEEAIKQLDNHKELMDSRVRMAYMAGPVSYLDVLFSSSSFSDFLNRFDAVESIATQDRNIALEKKEYSEAVVKKKTQREKELKQVKELYDRLENQKAELQQEELDKEVLIANINKQIESMEEISEESEKQVTELAKQASALEAKKNRIKNYYKGGKLGMPLKSEYRLSSEFGFRDHPITGKKKLHGGLDMAAPKGTPIYAAESGVVTVAQTTNGYGNTIIIDHGGDLLTLYGHLSAIQVKKGETVKRGEKIGLVGSTGLSTGNHLHFEVRKNFERVDPAPYLK</sequence>
<evidence type="ECO:0000256" key="3">
    <source>
        <dbReference type="SAM" id="SignalP"/>
    </source>
</evidence>
<evidence type="ECO:0000256" key="2">
    <source>
        <dbReference type="SAM" id="Coils"/>
    </source>
</evidence>
<dbReference type="FunFam" id="2.70.70.10:FF:000006">
    <property type="entry name" value="M23 family peptidase"/>
    <property type="match status" value="1"/>
</dbReference>
<feature type="coiled-coil region" evidence="2">
    <location>
        <begin position="181"/>
        <end position="250"/>
    </location>
</feature>
<dbReference type="InterPro" id="IPR016047">
    <property type="entry name" value="M23ase_b-sheet_dom"/>
</dbReference>
<dbReference type="GO" id="GO:0004222">
    <property type="term" value="F:metalloendopeptidase activity"/>
    <property type="evidence" value="ECO:0007669"/>
    <property type="project" value="TreeGrafter"/>
</dbReference>